<keyword evidence="3" id="KW-1185">Reference proteome</keyword>
<evidence type="ECO:0000256" key="1">
    <source>
        <dbReference type="SAM" id="MobiDB-lite"/>
    </source>
</evidence>
<evidence type="ECO:0000313" key="3">
    <source>
        <dbReference type="Proteomes" id="UP001151760"/>
    </source>
</evidence>
<proteinExistence type="predicted"/>
<reference evidence="2" key="2">
    <citation type="submission" date="2022-01" db="EMBL/GenBank/DDBJ databases">
        <authorList>
            <person name="Yamashiro T."/>
            <person name="Shiraishi A."/>
            <person name="Satake H."/>
            <person name="Nakayama K."/>
        </authorList>
    </citation>
    <scope>NUCLEOTIDE SEQUENCE</scope>
</reference>
<dbReference type="EMBL" id="BQNB010010829">
    <property type="protein sequence ID" value="GJS82507.1"/>
    <property type="molecule type" value="Genomic_DNA"/>
</dbReference>
<reference evidence="2" key="1">
    <citation type="journal article" date="2022" name="Int. J. Mol. Sci.">
        <title>Draft Genome of Tanacetum Coccineum: Genomic Comparison of Closely Related Tanacetum-Family Plants.</title>
        <authorList>
            <person name="Yamashiro T."/>
            <person name="Shiraishi A."/>
            <person name="Nakayama K."/>
            <person name="Satake H."/>
        </authorList>
    </citation>
    <scope>NUCLEOTIDE SEQUENCE</scope>
</reference>
<feature type="region of interest" description="Disordered" evidence="1">
    <location>
        <begin position="55"/>
        <end position="76"/>
    </location>
</feature>
<organism evidence="2 3">
    <name type="scientific">Tanacetum coccineum</name>
    <dbReference type="NCBI Taxonomy" id="301880"/>
    <lineage>
        <taxon>Eukaryota</taxon>
        <taxon>Viridiplantae</taxon>
        <taxon>Streptophyta</taxon>
        <taxon>Embryophyta</taxon>
        <taxon>Tracheophyta</taxon>
        <taxon>Spermatophyta</taxon>
        <taxon>Magnoliopsida</taxon>
        <taxon>eudicotyledons</taxon>
        <taxon>Gunneridae</taxon>
        <taxon>Pentapetalae</taxon>
        <taxon>asterids</taxon>
        <taxon>campanulids</taxon>
        <taxon>Asterales</taxon>
        <taxon>Asteraceae</taxon>
        <taxon>Asteroideae</taxon>
        <taxon>Anthemideae</taxon>
        <taxon>Anthemidinae</taxon>
        <taxon>Tanacetum</taxon>
    </lineage>
</organism>
<accession>A0ABQ4Z032</accession>
<gene>
    <name evidence="2" type="ORF">Tco_0749048</name>
</gene>
<comment type="caution">
    <text evidence="2">The sequence shown here is derived from an EMBL/GenBank/DDBJ whole genome shotgun (WGS) entry which is preliminary data.</text>
</comment>
<feature type="compositionally biased region" description="Basic and acidic residues" evidence="1">
    <location>
        <begin position="57"/>
        <end position="76"/>
    </location>
</feature>
<protein>
    <submittedName>
        <fullName evidence="2">Uncharacterized protein</fullName>
    </submittedName>
</protein>
<dbReference type="Proteomes" id="UP001151760">
    <property type="component" value="Unassembled WGS sequence"/>
</dbReference>
<sequence length="156" mass="17683">MDTSKNCPKKLKEKDRGNGNAQGWVYAVGMQRIGENGTGNPEANVVIGSFLATSKSAKKEEDKSGKQTDRDVPIDRRYSRSVFPRIWPGSLKDFPKIANQCETYSESESISTGEEKAEKLFPALLLAEREKWIAMHLDIKVRLRRHTITIFRALDR</sequence>
<evidence type="ECO:0000313" key="2">
    <source>
        <dbReference type="EMBL" id="GJS82507.1"/>
    </source>
</evidence>
<name>A0ABQ4Z032_9ASTR</name>
<feature type="region of interest" description="Disordered" evidence="1">
    <location>
        <begin position="1"/>
        <end position="22"/>
    </location>
</feature>